<dbReference type="InterPro" id="IPR003442">
    <property type="entry name" value="T6A_TsaE"/>
</dbReference>
<evidence type="ECO:0000256" key="7">
    <source>
        <dbReference type="ARBA" id="ARBA00022741"/>
    </source>
</evidence>
<evidence type="ECO:0000256" key="1">
    <source>
        <dbReference type="ARBA" id="ARBA00004496"/>
    </source>
</evidence>
<comment type="subcellular location">
    <subcellularLocation>
        <location evidence="1">Cytoplasm</location>
    </subcellularLocation>
</comment>
<dbReference type="GO" id="GO:0016740">
    <property type="term" value="F:transferase activity"/>
    <property type="evidence" value="ECO:0007669"/>
    <property type="project" value="UniProtKB-KW"/>
</dbReference>
<evidence type="ECO:0000256" key="6">
    <source>
        <dbReference type="ARBA" id="ARBA00022723"/>
    </source>
</evidence>
<keyword evidence="11" id="KW-0808">Transferase</keyword>
<dbReference type="GO" id="GO:0002949">
    <property type="term" value="P:tRNA threonylcarbamoyladenosine modification"/>
    <property type="evidence" value="ECO:0007669"/>
    <property type="project" value="InterPro"/>
</dbReference>
<keyword evidence="6" id="KW-0479">Metal-binding</keyword>
<organism evidence="11 12">
    <name type="scientific">Micavibrio aeruginosavorus</name>
    <dbReference type="NCBI Taxonomy" id="349221"/>
    <lineage>
        <taxon>Bacteria</taxon>
        <taxon>Pseudomonadati</taxon>
        <taxon>Bdellovibrionota</taxon>
        <taxon>Bdellovibrionia</taxon>
        <taxon>Bdellovibrionales</taxon>
        <taxon>Pseudobdellovibrionaceae</taxon>
        <taxon>Micavibrio</taxon>
    </lineage>
</organism>
<evidence type="ECO:0000256" key="8">
    <source>
        <dbReference type="ARBA" id="ARBA00022840"/>
    </source>
</evidence>
<dbReference type="EMBL" id="QFQB01000004">
    <property type="protein sequence ID" value="PZQ48636.1"/>
    <property type="molecule type" value="Genomic_DNA"/>
</dbReference>
<proteinExistence type="inferred from homology"/>
<keyword evidence="8" id="KW-0067">ATP-binding</keyword>
<evidence type="ECO:0000313" key="12">
    <source>
        <dbReference type="Proteomes" id="UP000249417"/>
    </source>
</evidence>
<dbReference type="GO" id="GO:0046872">
    <property type="term" value="F:metal ion binding"/>
    <property type="evidence" value="ECO:0007669"/>
    <property type="project" value="UniProtKB-KW"/>
</dbReference>
<name>A0A2W5N5D6_9BACT</name>
<evidence type="ECO:0000256" key="2">
    <source>
        <dbReference type="ARBA" id="ARBA00007599"/>
    </source>
</evidence>
<gene>
    <name evidence="11" type="ORF">DI551_01320</name>
</gene>
<comment type="similarity">
    <text evidence="2">Belongs to the TsaE family.</text>
</comment>
<reference evidence="11 12" key="1">
    <citation type="submission" date="2017-08" db="EMBL/GenBank/DDBJ databases">
        <title>Infants hospitalized years apart are colonized by the same room-sourced microbial strains.</title>
        <authorList>
            <person name="Brooks B."/>
            <person name="Olm M.R."/>
            <person name="Firek B.A."/>
            <person name="Baker R."/>
            <person name="Thomas B.C."/>
            <person name="Morowitz M.J."/>
            <person name="Banfield J.F."/>
        </authorList>
    </citation>
    <scope>NUCLEOTIDE SEQUENCE [LARGE SCALE GENOMIC DNA]</scope>
    <source>
        <strain evidence="11">S2_005_002_R2_29</strain>
    </source>
</reference>
<keyword evidence="9" id="KW-0460">Magnesium</keyword>
<evidence type="ECO:0000256" key="3">
    <source>
        <dbReference type="ARBA" id="ARBA00019010"/>
    </source>
</evidence>
<evidence type="ECO:0000256" key="4">
    <source>
        <dbReference type="ARBA" id="ARBA00022490"/>
    </source>
</evidence>
<sequence length="139" mass="15348">MAAYISDSEEKTAKIAAQIAHDAPRGAVFLLEGPLGAGKSVFARAFIRSLCGQDTDVPSPTFTLVQTYDAIDGKLWHLDLYRLEDPDEIFEIGLEEAIGDGATILIEWPQKMGPHIPAHARRITLEPLNETTRKITFDE</sequence>
<dbReference type="Pfam" id="PF02367">
    <property type="entry name" value="TsaE"/>
    <property type="match status" value="1"/>
</dbReference>
<dbReference type="GO" id="GO:0005524">
    <property type="term" value="F:ATP binding"/>
    <property type="evidence" value="ECO:0007669"/>
    <property type="project" value="UniProtKB-KW"/>
</dbReference>
<dbReference type="PANTHER" id="PTHR33540:SF2">
    <property type="entry name" value="TRNA THREONYLCARBAMOYLADENOSINE BIOSYNTHESIS PROTEIN TSAE"/>
    <property type="match status" value="1"/>
</dbReference>
<evidence type="ECO:0000313" key="11">
    <source>
        <dbReference type="EMBL" id="PZQ48636.1"/>
    </source>
</evidence>
<dbReference type="AlphaFoldDB" id="A0A2W5N5D6"/>
<dbReference type="Gene3D" id="3.40.50.300">
    <property type="entry name" value="P-loop containing nucleotide triphosphate hydrolases"/>
    <property type="match status" value="1"/>
</dbReference>
<keyword evidence="7" id="KW-0547">Nucleotide-binding</keyword>
<accession>A0A2W5N5D6</accession>
<dbReference type="GO" id="GO:0005737">
    <property type="term" value="C:cytoplasm"/>
    <property type="evidence" value="ECO:0007669"/>
    <property type="project" value="UniProtKB-SubCell"/>
</dbReference>
<dbReference type="NCBIfam" id="TIGR00150">
    <property type="entry name" value="T6A_YjeE"/>
    <property type="match status" value="1"/>
</dbReference>
<dbReference type="Proteomes" id="UP000249417">
    <property type="component" value="Unassembled WGS sequence"/>
</dbReference>
<protein>
    <recommendedName>
        <fullName evidence="3">tRNA threonylcarbamoyladenosine biosynthesis protein TsaE</fullName>
    </recommendedName>
    <alternativeName>
        <fullName evidence="10">t(6)A37 threonylcarbamoyladenosine biosynthesis protein TsaE</fullName>
    </alternativeName>
</protein>
<dbReference type="InterPro" id="IPR027417">
    <property type="entry name" value="P-loop_NTPase"/>
</dbReference>
<evidence type="ECO:0000256" key="10">
    <source>
        <dbReference type="ARBA" id="ARBA00032441"/>
    </source>
</evidence>
<keyword evidence="4" id="KW-0963">Cytoplasm</keyword>
<evidence type="ECO:0000256" key="5">
    <source>
        <dbReference type="ARBA" id="ARBA00022694"/>
    </source>
</evidence>
<comment type="caution">
    <text evidence="11">The sequence shown here is derived from an EMBL/GenBank/DDBJ whole genome shotgun (WGS) entry which is preliminary data.</text>
</comment>
<dbReference type="SUPFAM" id="SSF52540">
    <property type="entry name" value="P-loop containing nucleoside triphosphate hydrolases"/>
    <property type="match status" value="1"/>
</dbReference>
<evidence type="ECO:0000256" key="9">
    <source>
        <dbReference type="ARBA" id="ARBA00022842"/>
    </source>
</evidence>
<dbReference type="PANTHER" id="PTHR33540">
    <property type="entry name" value="TRNA THREONYLCARBAMOYLADENOSINE BIOSYNTHESIS PROTEIN TSAE"/>
    <property type="match status" value="1"/>
</dbReference>
<keyword evidence="5" id="KW-0819">tRNA processing</keyword>